<dbReference type="InterPro" id="IPR001212">
    <property type="entry name" value="Somatomedin_B_dom"/>
</dbReference>
<name>A0AA88MGL7_CHASR</name>
<evidence type="ECO:0000256" key="2">
    <source>
        <dbReference type="ARBA" id="ARBA00023157"/>
    </source>
</evidence>
<dbReference type="Gene3D" id="4.10.410.20">
    <property type="match status" value="1"/>
</dbReference>
<feature type="signal peptide" evidence="5">
    <location>
        <begin position="1"/>
        <end position="32"/>
    </location>
</feature>
<keyword evidence="8" id="KW-1185">Reference proteome</keyword>
<comment type="caution">
    <text evidence="7">The sequence shown here is derived from an EMBL/GenBank/DDBJ whole genome shotgun (WGS) entry which is preliminary data.</text>
</comment>
<dbReference type="PANTHER" id="PTHR20920:SF6">
    <property type="entry name" value="SOMATOMEDIN B AND THROMBOSPONDIN TYPE 1 DOMAIN CONTAINING"/>
    <property type="match status" value="1"/>
</dbReference>
<feature type="region of interest" description="Disordered" evidence="4">
    <location>
        <begin position="289"/>
        <end position="308"/>
    </location>
</feature>
<evidence type="ECO:0000256" key="4">
    <source>
        <dbReference type="SAM" id="MobiDB-lite"/>
    </source>
</evidence>
<keyword evidence="1 5" id="KW-0732">Signal</keyword>
<dbReference type="Gene3D" id="2.20.100.10">
    <property type="entry name" value="Thrombospondin type-1 (TSP1) repeat"/>
    <property type="match status" value="1"/>
</dbReference>
<keyword evidence="3" id="KW-0325">Glycoprotein</keyword>
<dbReference type="PROSITE" id="PS50092">
    <property type="entry name" value="TSP1"/>
    <property type="match status" value="1"/>
</dbReference>
<feature type="chain" id="PRO_5041697123" description="SMB domain-containing protein" evidence="5">
    <location>
        <begin position="33"/>
        <end position="322"/>
    </location>
</feature>
<evidence type="ECO:0000259" key="6">
    <source>
        <dbReference type="PROSITE" id="PS50958"/>
    </source>
</evidence>
<dbReference type="InterPro" id="IPR000884">
    <property type="entry name" value="TSP1_rpt"/>
</dbReference>
<evidence type="ECO:0000313" key="7">
    <source>
        <dbReference type="EMBL" id="KAK2837856.1"/>
    </source>
</evidence>
<dbReference type="Pfam" id="PF19028">
    <property type="entry name" value="TSP1_spondin"/>
    <property type="match status" value="1"/>
</dbReference>
<dbReference type="Proteomes" id="UP001187415">
    <property type="component" value="Unassembled WGS sequence"/>
</dbReference>
<dbReference type="AlphaFoldDB" id="A0AA88MGL7"/>
<sequence>MGAHGWSSARPGLVVCGYLALFCGDIVLRAEAGCRERESPNCCTGRNNECFEYTRRKTVCYCDAYCQKTGDCCEDYQRVCQVSGLSPTSFIPLSGLMVLTCVAKHDKACQIGPRPEWLDIWVPSERRWGVDGGGAAIDCVVGSWGPWSSCTSACGVGSTERSRQVSVPPRNGGTPCPDLKQRRGCFGNNAICRTAKEVAKILPDSFKRNFKDPWRRPHMLMREEKSSYCVQLRVKQASAACKLKVWSAQLLRDRVVCAECQSEAMSKSDQCAGDGLQGISGNRVLSAASPSPLKQALPPLDAEPLPLTRFPKGRKARLWPSA</sequence>
<proteinExistence type="predicted"/>
<dbReference type="InterPro" id="IPR044004">
    <property type="entry name" value="TSP1_spondin_dom"/>
</dbReference>
<dbReference type="EMBL" id="JAUPFM010000011">
    <property type="protein sequence ID" value="KAK2837856.1"/>
    <property type="molecule type" value="Genomic_DNA"/>
</dbReference>
<reference evidence="7" key="1">
    <citation type="submission" date="2023-07" db="EMBL/GenBank/DDBJ databases">
        <title>Chromosome-level Genome Assembly of Striped Snakehead (Channa striata).</title>
        <authorList>
            <person name="Liu H."/>
        </authorList>
    </citation>
    <scope>NUCLEOTIDE SEQUENCE</scope>
    <source>
        <strain evidence="7">Gz</strain>
        <tissue evidence="7">Muscle</tissue>
    </source>
</reference>
<dbReference type="PROSITE" id="PS00524">
    <property type="entry name" value="SMB_1"/>
    <property type="match status" value="1"/>
</dbReference>
<evidence type="ECO:0000313" key="8">
    <source>
        <dbReference type="Proteomes" id="UP001187415"/>
    </source>
</evidence>
<evidence type="ECO:0000256" key="5">
    <source>
        <dbReference type="SAM" id="SignalP"/>
    </source>
</evidence>
<feature type="domain" description="SMB" evidence="6">
    <location>
        <begin position="38"/>
        <end position="83"/>
    </location>
</feature>
<dbReference type="InterPro" id="IPR036383">
    <property type="entry name" value="TSP1_rpt_sf"/>
</dbReference>
<keyword evidence="2" id="KW-1015">Disulfide bond</keyword>
<dbReference type="PROSITE" id="PS50958">
    <property type="entry name" value="SMB_2"/>
    <property type="match status" value="1"/>
</dbReference>
<dbReference type="SUPFAM" id="SSF90188">
    <property type="entry name" value="Somatomedin B domain"/>
    <property type="match status" value="1"/>
</dbReference>
<feature type="compositionally biased region" description="Low complexity" evidence="4">
    <location>
        <begin position="296"/>
        <end position="307"/>
    </location>
</feature>
<protein>
    <recommendedName>
        <fullName evidence="6">SMB domain-containing protein</fullName>
    </recommendedName>
</protein>
<organism evidence="7 8">
    <name type="scientific">Channa striata</name>
    <name type="common">Snakehead murrel</name>
    <name type="synonym">Ophicephalus striatus</name>
    <dbReference type="NCBI Taxonomy" id="64152"/>
    <lineage>
        <taxon>Eukaryota</taxon>
        <taxon>Metazoa</taxon>
        <taxon>Chordata</taxon>
        <taxon>Craniata</taxon>
        <taxon>Vertebrata</taxon>
        <taxon>Euteleostomi</taxon>
        <taxon>Actinopterygii</taxon>
        <taxon>Neopterygii</taxon>
        <taxon>Teleostei</taxon>
        <taxon>Neoteleostei</taxon>
        <taxon>Acanthomorphata</taxon>
        <taxon>Anabantaria</taxon>
        <taxon>Anabantiformes</taxon>
        <taxon>Channoidei</taxon>
        <taxon>Channidae</taxon>
        <taxon>Channa</taxon>
    </lineage>
</organism>
<evidence type="ECO:0000256" key="1">
    <source>
        <dbReference type="ARBA" id="ARBA00022729"/>
    </source>
</evidence>
<evidence type="ECO:0000256" key="3">
    <source>
        <dbReference type="ARBA" id="ARBA00023180"/>
    </source>
</evidence>
<gene>
    <name evidence="7" type="ORF">Q5P01_015068</name>
</gene>
<dbReference type="SUPFAM" id="SSF82895">
    <property type="entry name" value="TSP-1 type 1 repeat"/>
    <property type="match status" value="1"/>
</dbReference>
<dbReference type="Pfam" id="PF25031">
    <property type="entry name" value="SBSPON_C"/>
    <property type="match status" value="1"/>
</dbReference>
<accession>A0AA88MGL7</accession>
<dbReference type="SMART" id="SM00209">
    <property type="entry name" value="TSP1"/>
    <property type="match status" value="1"/>
</dbReference>
<dbReference type="InterPro" id="IPR036024">
    <property type="entry name" value="Somatomedin_B-like_dom_sf"/>
</dbReference>
<dbReference type="Pfam" id="PF01033">
    <property type="entry name" value="Somatomedin_B"/>
    <property type="match status" value="1"/>
</dbReference>
<dbReference type="InterPro" id="IPR056801">
    <property type="entry name" value="SBSPON_C"/>
</dbReference>
<dbReference type="PANTHER" id="PTHR20920">
    <property type="entry name" value="RPE-SPONDIN"/>
    <property type="match status" value="1"/>
</dbReference>
<dbReference type="SMART" id="SM00201">
    <property type="entry name" value="SO"/>
    <property type="match status" value="1"/>
</dbReference>
<dbReference type="InterPro" id="IPR039942">
    <property type="entry name" value="SBSPO"/>
</dbReference>